<dbReference type="Gramene" id="MELO3C013402.2.1">
    <property type="protein sequence ID" value="MELO3C013402.2.1"/>
    <property type="gene ID" value="MELO3C013402.2"/>
</dbReference>
<evidence type="ECO:0000256" key="1">
    <source>
        <dbReference type="SAM" id="MobiDB-lite"/>
    </source>
</evidence>
<evidence type="ECO:0000313" key="2">
    <source>
        <dbReference type="EnsemblPlants" id="MELO3C013402.2.1"/>
    </source>
</evidence>
<proteinExistence type="predicted"/>
<reference evidence="2" key="1">
    <citation type="submission" date="2023-03" db="UniProtKB">
        <authorList>
            <consortium name="EnsemblPlants"/>
        </authorList>
    </citation>
    <scope>IDENTIFICATION</scope>
</reference>
<dbReference type="AlphaFoldDB" id="A0A9I9D5M9"/>
<sequence>LSLSQYNFRALSINTQLYNPNPFPNRTRKTSPKNGHSQTHLPQANRQALLQSRPKTRSHVHSPGLRRRSQGTFRRLCRPKSEPICRPHLALDSPRFPMPSAPCGGGIRVSPPYGSYYSLRRGGFPVPHRRPQMNPPPPKLHTFLFIFSF</sequence>
<protein>
    <submittedName>
        <fullName evidence="2">Uncharacterized protein</fullName>
    </submittedName>
</protein>
<organism evidence="2">
    <name type="scientific">Cucumis melo</name>
    <name type="common">Muskmelon</name>
    <dbReference type="NCBI Taxonomy" id="3656"/>
    <lineage>
        <taxon>Eukaryota</taxon>
        <taxon>Viridiplantae</taxon>
        <taxon>Streptophyta</taxon>
        <taxon>Embryophyta</taxon>
        <taxon>Tracheophyta</taxon>
        <taxon>Spermatophyta</taxon>
        <taxon>Magnoliopsida</taxon>
        <taxon>eudicotyledons</taxon>
        <taxon>Gunneridae</taxon>
        <taxon>Pentapetalae</taxon>
        <taxon>rosids</taxon>
        <taxon>fabids</taxon>
        <taxon>Cucurbitales</taxon>
        <taxon>Cucurbitaceae</taxon>
        <taxon>Benincaseae</taxon>
        <taxon>Cucumis</taxon>
    </lineage>
</organism>
<accession>A0A9I9D5M9</accession>
<feature type="region of interest" description="Disordered" evidence="1">
    <location>
        <begin position="17"/>
        <end position="70"/>
    </location>
</feature>
<name>A0A9I9D5M9_CUCME</name>
<dbReference type="EnsemblPlants" id="MELO3C013402.2.1">
    <property type="protein sequence ID" value="MELO3C013402.2.1"/>
    <property type="gene ID" value="MELO3C013402.2"/>
</dbReference>
<feature type="compositionally biased region" description="Basic residues" evidence="1">
    <location>
        <begin position="54"/>
        <end position="69"/>
    </location>
</feature>
<feature type="compositionally biased region" description="Polar residues" evidence="1">
    <location>
        <begin position="32"/>
        <end position="50"/>
    </location>
</feature>